<sequence>MNFATWLTYALLMTAIAYTPGPMTLFSMSSSLRNGFARTVPALAGGSTAYMVQMAVVYFGLGVVVQNSLVVFNAIKWAGVVYLIVLGVKNWRAAVRTLQEDDSARAASRRRQFSLGFLTGMSNPKSVLVFTVLFPQFIDPARYTSDFLTLAVTFAVLQLSSAVSYALFGARVFTWLHRRGLAHVQNRITAVVLFLAGGMLAVSER</sequence>
<dbReference type="EMBL" id="CP046400">
    <property type="protein sequence ID" value="QGY39923.1"/>
    <property type="molecule type" value="Genomic_DNA"/>
</dbReference>
<evidence type="ECO:0000313" key="9">
    <source>
        <dbReference type="Proteomes" id="UP000428328"/>
    </source>
</evidence>
<keyword evidence="4 7" id="KW-0812">Transmembrane</keyword>
<keyword evidence="5 7" id="KW-1133">Transmembrane helix</keyword>
<name>A0A6I6JHH1_9BACT</name>
<evidence type="ECO:0000256" key="6">
    <source>
        <dbReference type="ARBA" id="ARBA00023136"/>
    </source>
</evidence>
<comment type="subcellular location">
    <subcellularLocation>
        <location evidence="1">Cell membrane</location>
        <topology evidence="1">Multi-pass membrane protein</topology>
    </subcellularLocation>
</comment>
<dbReference type="GO" id="GO:0005886">
    <property type="term" value="C:plasma membrane"/>
    <property type="evidence" value="ECO:0007669"/>
    <property type="project" value="UniProtKB-SubCell"/>
</dbReference>
<accession>A0A6I6JHH1</accession>
<evidence type="ECO:0000256" key="5">
    <source>
        <dbReference type="ARBA" id="ARBA00022989"/>
    </source>
</evidence>
<feature type="transmembrane region" description="Helical" evidence="7">
    <location>
        <begin position="40"/>
        <end position="64"/>
    </location>
</feature>
<dbReference type="AlphaFoldDB" id="A0A6I6JHH1"/>
<dbReference type="PIRSF" id="PIRSF006324">
    <property type="entry name" value="LeuE"/>
    <property type="match status" value="1"/>
</dbReference>
<evidence type="ECO:0000256" key="1">
    <source>
        <dbReference type="ARBA" id="ARBA00004651"/>
    </source>
</evidence>
<organism evidence="8 9">
    <name type="scientific">Pseudodesulfovibrio cashew</name>
    <dbReference type="NCBI Taxonomy" id="2678688"/>
    <lineage>
        <taxon>Bacteria</taxon>
        <taxon>Pseudomonadati</taxon>
        <taxon>Thermodesulfobacteriota</taxon>
        <taxon>Desulfovibrionia</taxon>
        <taxon>Desulfovibrionales</taxon>
        <taxon>Desulfovibrionaceae</taxon>
    </lineage>
</organism>
<gene>
    <name evidence="8" type="ORF">GM415_07215</name>
</gene>
<protein>
    <submittedName>
        <fullName evidence="8">LysE family translocator</fullName>
    </submittedName>
</protein>
<dbReference type="GO" id="GO:0042970">
    <property type="term" value="F:homoserine transmembrane transporter activity"/>
    <property type="evidence" value="ECO:0007669"/>
    <property type="project" value="TreeGrafter"/>
</dbReference>
<evidence type="ECO:0000256" key="4">
    <source>
        <dbReference type="ARBA" id="ARBA00022692"/>
    </source>
</evidence>
<dbReference type="PANTHER" id="PTHR30086">
    <property type="entry name" value="ARGININE EXPORTER PROTEIN ARGO"/>
    <property type="match status" value="1"/>
</dbReference>
<proteinExistence type="inferred from homology"/>
<dbReference type="RefSeq" id="WP_158947147.1">
    <property type="nucleotide sequence ID" value="NZ_CP046400.1"/>
</dbReference>
<keyword evidence="3" id="KW-1003">Cell membrane</keyword>
<dbReference type="Proteomes" id="UP000428328">
    <property type="component" value="Chromosome"/>
</dbReference>
<feature type="transmembrane region" description="Helical" evidence="7">
    <location>
        <begin position="147"/>
        <end position="168"/>
    </location>
</feature>
<feature type="transmembrane region" description="Helical" evidence="7">
    <location>
        <begin position="6"/>
        <end position="28"/>
    </location>
</feature>
<dbReference type="InterPro" id="IPR001123">
    <property type="entry name" value="LeuE-type"/>
</dbReference>
<dbReference type="PANTHER" id="PTHR30086:SF14">
    <property type="entry name" value="HOMOSERINE_HOMOSERINE LACTONE EFFLUX PROTEIN"/>
    <property type="match status" value="1"/>
</dbReference>
<dbReference type="KEGG" id="psel:GM415_07215"/>
<dbReference type="Pfam" id="PF01810">
    <property type="entry name" value="LysE"/>
    <property type="match status" value="1"/>
</dbReference>
<comment type="similarity">
    <text evidence="2">Belongs to the Rht family.</text>
</comment>
<evidence type="ECO:0000256" key="3">
    <source>
        <dbReference type="ARBA" id="ARBA00022475"/>
    </source>
</evidence>
<keyword evidence="6 7" id="KW-0472">Membrane</keyword>
<reference evidence="8 9" key="1">
    <citation type="submission" date="2019-11" db="EMBL/GenBank/DDBJ databases">
        <authorList>
            <person name="Zheng R.K."/>
            <person name="Sun C.M."/>
        </authorList>
    </citation>
    <scope>NUCLEOTIDE SEQUENCE [LARGE SCALE GENOMIC DNA]</scope>
    <source>
        <strain evidence="8 9">SRB007</strain>
    </source>
</reference>
<keyword evidence="9" id="KW-1185">Reference proteome</keyword>
<evidence type="ECO:0000256" key="7">
    <source>
        <dbReference type="SAM" id="Phobius"/>
    </source>
</evidence>
<feature type="transmembrane region" description="Helical" evidence="7">
    <location>
        <begin position="115"/>
        <end position="135"/>
    </location>
</feature>
<evidence type="ECO:0000256" key="2">
    <source>
        <dbReference type="ARBA" id="ARBA00007928"/>
    </source>
</evidence>
<evidence type="ECO:0000313" key="8">
    <source>
        <dbReference type="EMBL" id="QGY39923.1"/>
    </source>
</evidence>